<keyword evidence="2" id="KW-0560">Oxidoreductase</keyword>
<comment type="similarity">
    <text evidence="1">Belongs to the short-chain dehydrogenases/reductases (SDR) family.</text>
</comment>
<dbReference type="InterPro" id="IPR002347">
    <property type="entry name" value="SDR_fam"/>
</dbReference>
<dbReference type="PRINTS" id="PR00081">
    <property type="entry name" value="GDHRDH"/>
</dbReference>
<organism evidence="4 5">
    <name type="scientific">Williamsia marianensis</name>
    <dbReference type="NCBI Taxonomy" id="85044"/>
    <lineage>
        <taxon>Bacteria</taxon>
        <taxon>Bacillati</taxon>
        <taxon>Actinomycetota</taxon>
        <taxon>Actinomycetes</taxon>
        <taxon>Mycobacteriales</taxon>
        <taxon>Nocardiaceae</taxon>
        <taxon>Williamsia</taxon>
    </lineage>
</organism>
<dbReference type="GO" id="GO:0016491">
    <property type="term" value="F:oxidoreductase activity"/>
    <property type="evidence" value="ECO:0007669"/>
    <property type="project" value="UniProtKB-KW"/>
</dbReference>
<comment type="caution">
    <text evidence="4">The sequence shown here is derived from an EMBL/GenBank/DDBJ whole genome shotgun (WGS) entry which is preliminary data.</text>
</comment>
<dbReference type="AlphaFoldDB" id="A0A2G3PMQ0"/>
<dbReference type="SUPFAM" id="SSF51735">
    <property type="entry name" value="NAD(P)-binding Rossmann-fold domains"/>
    <property type="match status" value="1"/>
</dbReference>
<proteinExistence type="inferred from homology"/>
<dbReference type="RefSeq" id="WP_099383124.1">
    <property type="nucleotide sequence ID" value="NZ_PEBD01000008.1"/>
</dbReference>
<evidence type="ECO:0000256" key="3">
    <source>
        <dbReference type="ARBA" id="ARBA00071493"/>
    </source>
</evidence>
<dbReference type="Pfam" id="PF00106">
    <property type="entry name" value="adh_short"/>
    <property type="match status" value="1"/>
</dbReference>
<dbReference type="Proteomes" id="UP000225108">
    <property type="component" value="Unassembled WGS sequence"/>
</dbReference>
<dbReference type="InterPro" id="IPR036291">
    <property type="entry name" value="NAD(P)-bd_dom_sf"/>
</dbReference>
<sequence>MAMAVSFNGQSTAGDVLDNVDLSGKNVLVTGATSGIGLETVRAFAAAGARVTMAVRDVTRGQDLARGIDGEVVVRDLNLGAPQSIRSFAAGWDGPLDILVNNAGVMSLPTRQLNEDGWELQFAINHLGHFALSVLLHDALKEAQSARVVVVASSSQSPIVFDDINFDHRPYEPYEAYAQSKTANVLFAVGAGERWATDNITVHAVMPGIIRTGIQRHVDPDALKTAQDALEKEIAFKTPEQGAATSVYAAVAPELAGVPTRYLEDCHEAPIVNESGLRGVTPWALDRDNANRLWAISAAATKVDAE</sequence>
<dbReference type="PANTHER" id="PTHR24320">
    <property type="entry name" value="RETINOL DEHYDROGENASE"/>
    <property type="match status" value="1"/>
</dbReference>
<dbReference type="FunFam" id="3.40.50.720:FF:000594">
    <property type="entry name" value="Short-chain oxidoreductase"/>
    <property type="match status" value="1"/>
</dbReference>
<gene>
    <name evidence="4" type="ORF">CSW57_13080</name>
</gene>
<accession>A0A2G3PMQ0</accession>
<name>A0A2G3PMQ0_WILMA</name>
<reference evidence="4 5" key="1">
    <citation type="submission" date="2017-10" db="EMBL/GenBank/DDBJ databases">
        <title>The draft genome sequence of Williamsia sp. BULT 1.1 isolated from the semi-arid grassland soils from South Africa.</title>
        <authorList>
            <person name="Kabwe M.H."/>
            <person name="Govender N."/>
            <person name="Mutseka Lunga P."/>
            <person name="Vikram S."/>
            <person name="Makhalanyane T.P."/>
        </authorList>
    </citation>
    <scope>NUCLEOTIDE SEQUENCE [LARGE SCALE GENOMIC DNA]</scope>
    <source>
        <strain evidence="4 5">BULT 1.1</strain>
    </source>
</reference>
<dbReference type="PANTHER" id="PTHR24320:SF283">
    <property type="entry name" value="RETINOL DEHYDROGENASE 11"/>
    <property type="match status" value="1"/>
</dbReference>
<evidence type="ECO:0000313" key="5">
    <source>
        <dbReference type="Proteomes" id="UP000225108"/>
    </source>
</evidence>
<dbReference type="EMBL" id="PEBD01000008">
    <property type="protein sequence ID" value="PHV67129.1"/>
    <property type="molecule type" value="Genomic_DNA"/>
</dbReference>
<dbReference type="Gene3D" id="3.40.50.720">
    <property type="entry name" value="NAD(P)-binding Rossmann-like Domain"/>
    <property type="match status" value="1"/>
</dbReference>
<evidence type="ECO:0000256" key="2">
    <source>
        <dbReference type="ARBA" id="ARBA00023002"/>
    </source>
</evidence>
<evidence type="ECO:0000313" key="4">
    <source>
        <dbReference type="EMBL" id="PHV67129.1"/>
    </source>
</evidence>
<protein>
    <recommendedName>
        <fullName evidence="3">Probable oxidoreductase</fullName>
    </recommendedName>
</protein>
<evidence type="ECO:0000256" key="1">
    <source>
        <dbReference type="ARBA" id="ARBA00006484"/>
    </source>
</evidence>